<dbReference type="InterPro" id="IPR016181">
    <property type="entry name" value="Acyl_CoA_acyltransferase"/>
</dbReference>
<evidence type="ECO:0000313" key="2">
    <source>
        <dbReference type="EMBL" id="NLR63462.1"/>
    </source>
</evidence>
<gene>
    <name evidence="2" type="ORF">HGH92_04005</name>
</gene>
<evidence type="ECO:0000313" key="3">
    <source>
        <dbReference type="Proteomes" id="UP000570474"/>
    </source>
</evidence>
<comment type="caution">
    <text evidence="2">The sequence shown here is derived from an EMBL/GenBank/DDBJ whole genome shotgun (WGS) entry which is preliminary data.</text>
</comment>
<dbReference type="PANTHER" id="PTHR43792:SF1">
    <property type="entry name" value="N-ACETYLTRANSFERASE DOMAIN-CONTAINING PROTEIN"/>
    <property type="match status" value="1"/>
</dbReference>
<dbReference type="Gene3D" id="3.40.630.30">
    <property type="match status" value="1"/>
</dbReference>
<dbReference type="EMBL" id="JABAIA010000001">
    <property type="protein sequence ID" value="NLR63462.1"/>
    <property type="molecule type" value="Genomic_DNA"/>
</dbReference>
<dbReference type="RefSeq" id="WP_168869459.1">
    <property type="nucleotide sequence ID" value="NZ_JABAIA010000001.1"/>
</dbReference>
<dbReference type="SUPFAM" id="SSF55729">
    <property type="entry name" value="Acyl-CoA N-acyltransferases (Nat)"/>
    <property type="match status" value="1"/>
</dbReference>
<dbReference type="Pfam" id="PF13302">
    <property type="entry name" value="Acetyltransf_3"/>
    <property type="match status" value="1"/>
</dbReference>
<dbReference type="GO" id="GO:0016747">
    <property type="term" value="F:acyltransferase activity, transferring groups other than amino-acyl groups"/>
    <property type="evidence" value="ECO:0007669"/>
    <property type="project" value="InterPro"/>
</dbReference>
<dbReference type="InterPro" id="IPR000182">
    <property type="entry name" value="GNAT_dom"/>
</dbReference>
<evidence type="ECO:0000259" key="1">
    <source>
        <dbReference type="PROSITE" id="PS51186"/>
    </source>
</evidence>
<dbReference type="InterPro" id="IPR051531">
    <property type="entry name" value="N-acetyltransferase"/>
</dbReference>
<proteinExistence type="predicted"/>
<dbReference type="PROSITE" id="PS51186">
    <property type="entry name" value="GNAT"/>
    <property type="match status" value="1"/>
</dbReference>
<keyword evidence="2" id="KW-0808">Transferase</keyword>
<protein>
    <submittedName>
        <fullName evidence="2">GNAT family N-acetyltransferase</fullName>
    </submittedName>
</protein>
<organism evidence="2 3">
    <name type="scientific">Chitinophaga varians</name>
    <dbReference type="NCBI Taxonomy" id="2202339"/>
    <lineage>
        <taxon>Bacteria</taxon>
        <taxon>Pseudomonadati</taxon>
        <taxon>Bacteroidota</taxon>
        <taxon>Chitinophagia</taxon>
        <taxon>Chitinophagales</taxon>
        <taxon>Chitinophagaceae</taxon>
        <taxon>Chitinophaga</taxon>
    </lineage>
</organism>
<dbReference type="Proteomes" id="UP000570474">
    <property type="component" value="Unassembled WGS sequence"/>
</dbReference>
<name>A0A847RKG6_9BACT</name>
<feature type="domain" description="N-acetyltransferase" evidence="1">
    <location>
        <begin position="20"/>
        <end position="182"/>
    </location>
</feature>
<dbReference type="AlphaFoldDB" id="A0A847RKG6"/>
<keyword evidence="3" id="KW-1185">Reference proteome</keyword>
<accession>A0A847RKG6</accession>
<sequence>MPSASDDIITERLTLRLLGNEVRNACLAADLAKASQLLGAAVPEAFLEHPSSLQHEQQQLAANTHYAPWSSRAIILTGEMKAIGLIRFHAAPDLNASKEYMKGAVEVGYQILAPYRRKGYAREAVTAAFDWARTYFHVNRFIASVSPDNLPSMNLVQSLGFTKVDEVMDEIDGMEYVYSCNY</sequence>
<dbReference type="PANTHER" id="PTHR43792">
    <property type="entry name" value="GNAT FAMILY, PUTATIVE (AFU_ORTHOLOGUE AFUA_3G00765)-RELATED-RELATED"/>
    <property type="match status" value="1"/>
</dbReference>
<reference evidence="2 3" key="1">
    <citation type="submission" date="2020-04" db="EMBL/GenBank/DDBJ databases">
        <authorList>
            <person name="Yin C."/>
        </authorList>
    </citation>
    <scope>NUCLEOTIDE SEQUENCE [LARGE SCALE GENOMIC DNA]</scope>
    <source>
        <strain evidence="2 3">Ae27</strain>
    </source>
</reference>